<dbReference type="Gene3D" id="3.40.50.2000">
    <property type="entry name" value="Glycogen Phosphorylase B"/>
    <property type="match status" value="2"/>
</dbReference>
<dbReference type="AlphaFoldDB" id="A0AA43GXP7"/>
<dbReference type="GO" id="GO:0016757">
    <property type="term" value="F:glycosyltransferase activity"/>
    <property type="evidence" value="ECO:0007669"/>
    <property type="project" value="InterPro"/>
</dbReference>
<keyword evidence="1" id="KW-0808">Transferase</keyword>
<evidence type="ECO:0000259" key="2">
    <source>
        <dbReference type="Pfam" id="PF00534"/>
    </source>
</evidence>
<evidence type="ECO:0000256" key="1">
    <source>
        <dbReference type="ARBA" id="ARBA00022679"/>
    </source>
</evidence>
<feature type="domain" description="Glycosyltransferase subfamily 4-like N-terminal" evidence="3">
    <location>
        <begin position="15"/>
        <end position="187"/>
    </location>
</feature>
<dbReference type="PANTHER" id="PTHR46401:SF2">
    <property type="entry name" value="GLYCOSYLTRANSFERASE WBBK-RELATED"/>
    <property type="match status" value="1"/>
</dbReference>
<dbReference type="InterPro" id="IPR001296">
    <property type="entry name" value="Glyco_trans_1"/>
</dbReference>
<organism evidence="4 5">
    <name type="scientific">Umezakia ovalisporum FSS-62</name>
    <dbReference type="NCBI Taxonomy" id="2971776"/>
    <lineage>
        <taxon>Bacteria</taxon>
        <taxon>Bacillati</taxon>
        <taxon>Cyanobacteriota</taxon>
        <taxon>Cyanophyceae</taxon>
        <taxon>Nostocales</taxon>
        <taxon>Nodulariaceae</taxon>
        <taxon>Umezakia</taxon>
    </lineage>
</organism>
<name>A0AA43GXP7_9CYAN</name>
<evidence type="ECO:0000313" key="4">
    <source>
        <dbReference type="EMBL" id="MDH6063436.1"/>
    </source>
</evidence>
<dbReference type="CDD" id="cd03801">
    <property type="entry name" value="GT4_PimA-like"/>
    <property type="match status" value="1"/>
</dbReference>
<proteinExistence type="predicted"/>
<dbReference type="GO" id="GO:0009103">
    <property type="term" value="P:lipopolysaccharide biosynthetic process"/>
    <property type="evidence" value="ECO:0007669"/>
    <property type="project" value="TreeGrafter"/>
</dbReference>
<dbReference type="PANTHER" id="PTHR46401">
    <property type="entry name" value="GLYCOSYLTRANSFERASE WBBK-RELATED"/>
    <property type="match status" value="1"/>
</dbReference>
<sequence length="396" mass="45148">MKILVLSWEFPPRIVGGISRHVAELYPELVKLGHDIHLITAEFGQASMYEIVEGINVHRVPVPHSNEFFHWVGNLNQSMGEQGGKLILEEETFDLIHAHDWLVGDAAMALKHNFKIPLIATIHATEYGRHNGIKTDIQSYIHHKEYLLAYNAWRIIVCTNYMRREVEEALQTPGDKIDVIYNGIRPEKKQHNQGFHAQAFRRQFAADHEKIVYYVGRMTYEKGISVLLNAAPQVLNFMGENVKFVIIGGGNTEHFQHQARSLGISHKCYFTGFLSDTYLDKFQTIADCAVFPSLYEPFGIVALESFASRVPVVVSDTGGFPEVVQHTKTGIVTQANNADSLAWGILQVLQNPGYGQWLIDNAYNDLEQRFNWTKLARETEKVYQRVVQERSQVVWL</sequence>
<dbReference type="EMBL" id="JANQDL010000048">
    <property type="protein sequence ID" value="MDH6063436.1"/>
    <property type="molecule type" value="Genomic_DNA"/>
</dbReference>
<evidence type="ECO:0000313" key="5">
    <source>
        <dbReference type="Proteomes" id="UP001159370"/>
    </source>
</evidence>
<feature type="domain" description="Glycosyl transferase family 1" evidence="2">
    <location>
        <begin position="201"/>
        <end position="364"/>
    </location>
</feature>
<dbReference type="Proteomes" id="UP001159370">
    <property type="component" value="Unassembled WGS sequence"/>
</dbReference>
<comment type="caution">
    <text evidence="4">The sequence shown here is derived from an EMBL/GenBank/DDBJ whole genome shotgun (WGS) entry which is preliminary data.</text>
</comment>
<evidence type="ECO:0000259" key="3">
    <source>
        <dbReference type="Pfam" id="PF13439"/>
    </source>
</evidence>
<dbReference type="RefSeq" id="WP_280656502.1">
    <property type="nucleotide sequence ID" value="NZ_JANQDL010000048.1"/>
</dbReference>
<protein>
    <submittedName>
        <fullName evidence="4">Glycosyltransferase family 4 protein</fullName>
    </submittedName>
</protein>
<dbReference type="SUPFAM" id="SSF53756">
    <property type="entry name" value="UDP-Glycosyltransferase/glycogen phosphorylase"/>
    <property type="match status" value="1"/>
</dbReference>
<accession>A0AA43GXP7</accession>
<dbReference type="InterPro" id="IPR028098">
    <property type="entry name" value="Glyco_trans_4-like_N"/>
</dbReference>
<gene>
    <name evidence="4" type="ORF">NWP23_06530</name>
</gene>
<dbReference type="Pfam" id="PF00534">
    <property type="entry name" value="Glycos_transf_1"/>
    <property type="match status" value="1"/>
</dbReference>
<reference evidence="4 5" key="1">
    <citation type="journal article" date="2023" name="J. Phycol.">
        <title>Chrysosporum ovalisporum is synonymous with the true-branching cyanobacterium Umezakia natans (Nostocales/Aphanizomenonaceae).</title>
        <authorList>
            <person name="McGregor G.B."/>
            <person name="Sendall B.C."/>
            <person name="Niiyama Y."/>
            <person name="Tuji A."/>
            <person name="Willis A."/>
        </authorList>
    </citation>
    <scope>NUCLEOTIDE SEQUENCE [LARGE SCALE GENOMIC DNA]</scope>
    <source>
        <strain evidence="4 5">FSS-62</strain>
    </source>
</reference>
<dbReference type="Pfam" id="PF13439">
    <property type="entry name" value="Glyco_transf_4"/>
    <property type="match status" value="1"/>
</dbReference>